<dbReference type="Proteomes" id="UP001318860">
    <property type="component" value="Unassembled WGS sequence"/>
</dbReference>
<dbReference type="EMBL" id="JABTTQ020000010">
    <property type="protein sequence ID" value="KAK6147097.1"/>
    <property type="molecule type" value="Genomic_DNA"/>
</dbReference>
<accession>A0ABR0WI47</accession>
<evidence type="ECO:0000256" key="4">
    <source>
        <dbReference type="RuleBase" id="RU362057"/>
    </source>
</evidence>
<comment type="similarity">
    <text evidence="1 3">Belongs to the UDP-glycosyltransferase family.</text>
</comment>
<keyword evidence="3" id="KW-0328">Glycosyltransferase</keyword>
<dbReference type="PROSITE" id="PS00375">
    <property type="entry name" value="UDPGT"/>
    <property type="match status" value="1"/>
</dbReference>
<protein>
    <recommendedName>
        <fullName evidence="4">Glycosyltransferase</fullName>
        <ecNumber evidence="4">2.4.1.-</ecNumber>
    </recommendedName>
</protein>
<organism evidence="5 6">
    <name type="scientific">Rehmannia glutinosa</name>
    <name type="common">Chinese foxglove</name>
    <dbReference type="NCBI Taxonomy" id="99300"/>
    <lineage>
        <taxon>Eukaryota</taxon>
        <taxon>Viridiplantae</taxon>
        <taxon>Streptophyta</taxon>
        <taxon>Embryophyta</taxon>
        <taxon>Tracheophyta</taxon>
        <taxon>Spermatophyta</taxon>
        <taxon>Magnoliopsida</taxon>
        <taxon>eudicotyledons</taxon>
        <taxon>Gunneridae</taxon>
        <taxon>Pentapetalae</taxon>
        <taxon>asterids</taxon>
        <taxon>lamiids</taxon>
        <taxon>Lamiales</taxon>
        <taxon>Orobanchaceae</taxon>
        <taxon>Rehmannieae</taxon>
        <taxon>Rehmannia</taxon>
    </lineage>
</organism>
<dbReference type="PANTHER" id="PTHR48047">
    <property type="entry name" value="GLYCOSYLTRANSFERASE"/>
    <property type="match status" value="1"/>
</dbReference>
<dbReference type="CDD" id="cd03784">
    <property type="entry name" value="GT1_Gtf-like"/>
    <property type="match status" value="1"/>
</dbReference>
<reference evidence="5 6" key="1">
    <citation type="journal article" date="2021" name="Comput. Struct. Biotechnol. J.">
        <title>De novo genome assembly of the potent medicinal plant Rehmannia glutinosa using nanopore technology.</title>
        <authorList>
            <person name="Ma L."/>
            <person name="Dong C."/>
            <person name="Song C."/>
            <person name="Wang X."/>
            <person name="Zheng X."/>
            <person name="Niu Y."/>
            <person name="Chen S."/>
            <person name="Feng W."/>
        </authorList>
    </citation>
    <scope>NUCLEOTIDE SEQUENCE [LARGE SCALE GENOMIC DNA]</scope>
    <source>
        <strain evidence="5">DH-2019</strain>
    </source>
</reference>
<dbReference type="Pfam" id="PF00201">
    <property type="entry name" value="UDPGT"/>
    <property type="match status" value="1"/>
</dbReference>
<dbReference type="EC" id="2.4.1.-" evidence="4"/>
<comment type="caution">
    <text evidence="5">The sequence shown here is derived from an EMBL/GenBank/DDBJ whole genome shotgun (WGS) entry which is preliminary data.</text>
</comment>
<dbReference type="InterPro" id="IPR002213">
    <property type="entry name" value="UDP_glucos_trans"/>
</dbReference>
<evidence type="ECO:0000313" key="5">
    <source>
        <dbReference type="EMBL" id="KAK6147097.1"/>
    </source>
</evidence>
<keyword evidence="6" id="KW-1185">Reference proteome</keyword>
<evidence type="ECO:0000256" key="1">
    <source>
        <dbReference type="ARBA" id="ARBA00009995"/>
    </source>
</evidence>
<gene>
    <name evidence="5" type="ORF">DH2020_018009</name>
</gene>
<dbReference type="InterPro" id="IPR035595">
    <property type="entry name" value="UDP_glycos_trans_CS"/>
</dbReference>
<dbReference type="Gene3D" id="3.40.50.2000">
    <property type="entry name" value="Glycogen Phosphorylase B"/>
    <property type="match status" value="2"/>
</dbReference>
<proteinExistence type="inferred from homology"/>
<sequence>MGCENLDSVPSRDLIRKFYRALDLLQTPLENYLIAHQPPPSCIISDKCLSWTSKTAKRFDIPRLVFHGMCCFSLLSSYNVRLYGPHLSVRSEWDPFLIPGMPVTVRIAKAQLPGSFVALPDLDDIRDQMQEAEKKAYGVVVNTFPELEGGCVEVYKKAIDKKVWCIGPVSLCNRETRDKFERGNKASIDEKKCLEWLDSKKPKSVLYACLGSQCRLIPAQLIELGLGLEASKHPFIWVIKTGTDRFDELDKWMVDENFEERIQGRGLLIKGWAPQVMILSHPAVGGFLTHCGWNSTIEGVCSGVPMMTWPMFAEQFLNEKLIVEILRIGVRVGVEFPVRWGEEESVGVVVRRKQVGNAIEMLMGGGEESEKRRIRCEDLRMIAMSKMENGGSENLNISLLIKDIMEQSFLDRHQL</sequence>
<evidence type="ECO:0000313" key="6">
    <source>
        <dbReference type="Proteomes" id="UP001318860"/>
    </source>
</evidence>
<dbReference type="SUPFAM" id="SSF53756">
    <property type="entry name" value="UDP-Glycosyltransferase/glycogen phosphorylase"/>
    <property type="match status" value="1"/>
</dbReference>
<keyword evidence="2 3" id="KW-0808">Transferase</keyword>
<evidence type="ECO:0000256" key="2">
    <source>
        <dbReference type="ARBA" id="ARBA00022679"/>
    </source>
</evidence>
<evidence type="ECO:0000256" key="3">
    <source>
        <dbReference type="RuleBase" id="RU003718"/>
    </source>
</evidence>
<name>A0ABR0WI47_REHGL</name>
<dbReference type="PANTHER" id="PTHR48047:SF143">
    <property type="entry name" value="UDP-GLYCOSYLTRANSFERASE 73D1"/>
    <property type="match status" value="1"/>
</dbReference>